<protein>
    <submittedName>
        <fullName evidence="15">Peptidase domain-containing ABC transporter</fullName>
    </submittedName>
</protein>
<evidence type="ECO:0000313" key="15">
    <source>
        <dbReference type="EMBL" id="RIY07145.1"/>
    </source>
</evidence>
<evidence type="ECO:0000259" key="13">
    <source>
        <dbReference type="PROSITE" id="PS50929"/>
    </source>
</evidence>
<dbReference type="AlphaFoldDB" id="A0A418QPJ9"/>
<keyword evidence="8 11" id="KW-1133">Transmembrane helix</keyword>
<dbReference type="GO" id="GO:0015031">
    <property type="term" value="P:protein transport"/>
    <property type="evidence" value="ECO:0007669"/>
    <property type="project" value="UniProtKB-KW"/>
</dbReference>
<dbReference type="EMBL" id="QYCN01000032">
    <property type="protein sequence ID" value="RIY07145.1"/>
    <property type="molecule type" value="Genomic_DNA"/>
</dbReference>
<dbReference type="CDD" id="cd18571">
    <property type="entry name" value="ABC_6TM_peptidase_like"/>
    <property type="match status" value="1"/>
</dbReference>
<dbReference type="Gene3D" id="1.20.1560.10">
    <property type="entry name" value="ABC transporter type 1, transmembrane domain"/>
    <property type="match status" value="1"/>
</dbReference>
<keyword evidence="16" id="KW-1185">Reference proteome</keyword>
<dbReference type="InterPro" id="IPR039421">
    <property type="entry name" value="Type_1_exporter"/>
</dbReference>
<dbReference type="SUPFAM" id="SSF52540">
    <property type="entry name" value="P-loop containing nucleoside triphosphate hydrolases"/>
    <property type="match status" value="1"/>
</dbReference>
<sequence>MSSFPFYKQHDSKDCGPTCLRMVAKYYGRSIRLQTLRDRSQLHREGVSLLGISEAAESLGFHTYGAKLDFQTLLTEAPLPCILHWEQNHFVVLYKIIAKESLISRAARWMGKASTRKEYVIYIADPARGLLTYQLWEFMAAWTGIQSGTQLEGIALLLEPENAFFEADEAQASSAIGFRQLYGYLLSHKYKRLLWQIVLGLLMSSFLQLILPFLTQAVVDIGINTNNLNFVYLILGAQLAVFAGRTSVDFIRSWIILHISTRVNLSILSDFLTKLMKLPLAFFDTKMMGDLMQRLSDQKRIEDFLTGKSLSTVFSLFNLLIFGVVLALYNIQVFLIFLLGSALYAGWVLIFLSRRKSLDIKRFHASSRNQSTLVQLLQGMQEIKLSNSEMQNRWDWERIQARLFKLNIKGLALSQYQQTGAIFINEGKNIFITFFAAKSVIDGHLTLGGMLAIQYIIGQLNSPVEQLISFMQATQDAKLSMERLNEIHTLDNEETISQQFTQLPADKGLALTDVSFRYPGSIEPVLSSVSLVIPSGQTLAIVGASGSGKTTLLKLLLKFYEPLAGDIRVGSIGLQNISHRNWRGDCGVVMQDGYIFSNTIAYNIAVGEENPDKERILYAATVANIQSYVDAQALGYNTLIGMEGNGMSQGQRQRILIARAVYKNPHFIFLDEATNSLDANNESVIMRNLEQFFQGRTVVVVAHRLSTVRNAHKIIVMDGGQIVEEGTHEELVALRNYYYTLIKNQLELGQ</sequence>
<evidence type="ECO:0000256" key="1">
    <source>
        <dbReference type="ARBA" id="ARBA00004651"/>
    </source>
</evidence>
<dbReference type="Proteomes" id="UP000284250">
    <property type="component" value="Unassembled WGS sequence"/>
</dbReference>
<proteinExistence type="predicted"/>
<dbReference type="PANTHER" id="PTHR24221:SF654">
    <property type="entry name" value="ATP-BINDING CASSETTE SUB-FAMILY B MEMBER 6"/>
    <property type="match status" value="1"/>
</dbReference>
<dbReference type="InterPro" id="IPR005074">
    <property type="entry name" value="Peptidase_C39"/>
</dbReference>
<dbReference type="GO" id="GO:0016887">
    <property type="term" value="F:ATP hydrolysis activity"/>
    <property type="evidence" value="ECO:0007669"/>
    <property type="project" value="InterPro"/>
</dbReference>
<name>A0A418QPJ9_9BACT</name>
<evidence type="ECO:0000256" key="8">
    <source>
        <dbReference type="ARBA" id="ARBA00022989"/>
    </source>
</evidence>
<feature type="transmembrane region" description="Helical" evidence="11">
    <location>
        <begin position="309"/>
        <end position="328"/>
    </location>
</feature>
<accession>A0A418QPJ9</accession>
<keyword evidence="3" id="KW-1003">Cell membrane</keyword>
<dbReference type="CDD" id="cd02418">
    <property type="entry name" value="Peptidase_C39B"/>
    <property type="match status" value="1"/>
</dbReference>
<dbReference type="RefSeq" id="WP_119657050.1">
    <property type="nucleotide sequence ID" value="NZ_JBHUOI010000040.1"/>
</dbReference>
<dbReference type="PANTHER" id="PTHR24221">
    <property type="entry name" value="ATP-BINDING CASSETTE SUB-FAMILY B"/>
    <property type="match status" value="1"/>
</dbReference>
<dbReference type="OrthoDB" id="1522160at2"/>
<keyword evidence="4 11" id="KW-0812">Transmembrane</keyword>
<dbReference type="Gene3D" id="3.90.70.10">
    <property type="entry name" value="Cysteine proteinases"/>
    <property type="match status" value="1"/>
</dbReference>
<dbReference type="InterPro" id="IPR003439">
    <property type="entry name" value="ABC_transporter-like_ATP-bd"/>
</dbReference>
<dbReference type="SMART" id="SM00382">
    <property type="entry name" value="AAA"/>
    <property type="match status" value="1"/>
</dbReference>
<dbReference type="Pfam" id="PF00005">
    <property type="entry name" value="ABC_tran"/>
    <property type="match status" value="1"/>
</dbReference>
<dbReference type="GO" id="GO:0034040">
    <property type="term" value="F:ATPase-coupled lipid transmembrane transporter activity"/>
    <property type="evidence" value="ECO:0007669"/>
    <property type="project" value="TreeGrafter"/>
</dbReference>
<dbReference type="GO" id="GO:0005524">
    <property type="term" value="F:ATP binding"/>
    <property type="evidence" value="ECO:0007669"/>
    <property type="project" value="UniProtKB-KW"/>
</dbReference>
<evidence type="ECO:0000256" key="2">
    <source>
        <dbReference type="ARBA" id="ARBA00022448"/>
    </source>
</evidence>
<evidence type="ECO:0000256" key="7">
    <source>
        <dbReference type="ARBA" id="ARBA00022927"/>
    </source>
</evidence>
<evidence type="ECO:0000259" key="12">
    <source>
        <dbReference type="PROSITE" id="PS50893"/>
    </source>
</evidence>
<dbReference type="Gene3D" id="3.40.50.300">
    <property type="entry name" value="P-loop containing nucleotide triphosphate hydrolases"/>
    <property type="match status" value="1"/>
</dbReference>
<dbReference type="PROSITE" id="PS00211">
    <property type="entry name" value="ABC_TRANSPORTER_1"/>
    <property type="match status" value="1"/>
</dbReference>
<dbReference type="InterPro" id="IPR011527">
    <property type="entry name" value="ABC1_TM_dom"/>
</dbReference>
<dbReference type="GO" id="GO:0140359">
    <property type="term" value="F:ABC-type transporter activity"/>
    <property type="evidence" value="ECO:0007669"/>
    <property type="project" value="InterPro"/>
</dbReference>
<feature type="domain" description="ABC transmembrane type-1" evidence="13">
    <location>
        <begin position="195"/>
        <end position="476"/>
    </location>
</feature>
<dbReference type="InterPro" id="IPR017871">
    <property type="entry name" value="ABC_transporter-like_CS"/>
</dbReference>
<organism evidence="15 16">
    <name type="scientific">Hymenobacter rubripertinctus</name>
    <dbReference type="NCBI Taxonomy" id="2029981"/>
    <lineage>
        <taxon>Bacteria</taxon>
        <taxon>Pseudomonadati</taxon>
        <taxon>Bacteroidota</taxon>
        <taxon>Cytophagia</taxon>
        <taxon>Cytophagales</taxon>
        <taxon>Hymenobacteraceae</taxon>
        <taxon>Hymenobacter</taxon>
    </lineage>
</organism>
<evidence type="ECO:0000259" key="14">
    <source>
        <dbReference type="PROSITE" id="PS50990"/>
    </source>
</evidence>
<evidence type="ECO:0000313" key="16">
    <source>
        <dbReference type="Proteomes" id="UP000284250"/>
    </source>
</evidence>
<evidence type="ECO:0000256" key="11">
    <source>
        <dbReference type="SAM" id="Phobius"/>
    </source>
</evidence>
<dbReference type="Pfam" id="PF03412">
    <property type="entry name" value="Peptidase_C39"/>
    <property type="match status" value="1"/>
</dbReference>
<keyword evidence="6" id="KW-0067">ATP-binding</keyword>
<keyword evidence="2" id="KW-0813">Transport</keyword>
<feature type="domain" description="ABC transporter" evidence="12">
    <location>
        <begin position="509"/>
        <end position="744"/>
    </location>
</feature>
<evidence type="ECO:0000256" key="10">
    <source>
        <dbReference type="ARBA" id="ARBA00043264"/>
    </source>
</evidence>
<reference evidence="15 16" key="2">
    <citation type="submission" date="2019-01" db="EMBL/GenBank/DDBJ databases">
        <title>Hymenobacter humicola sp. nov., isolated from soils in Antarctica.</title>
        <authorList>
            <person name="Sedlacek I."/>
            <person name="Holochova P."/>
            <person name="Kralova S."/>
            <person name="Pantucek R."/>
            <person name="Stankova E."/>
            <person name="Vrbovska V."/>
            <person name="Kristofova L."/>
            <person name="Svec P."/>
            <person name="Busse H.-J."/>
        </authorList>
    </citation>
    <scope>NUCLEOTIDE SEQUENCE [LARGE SCALE GENOMIC DNA]</scope>
    <source>
        <strain evidence="15 16">CCM 8852</strain>
    </source>
</reference>
<keyword evidence="5" id="KW-0547">Nucleotide-binding</keyword>
<dbReference type="GO" id="GO:0005886">
    <property type="term" value="C:plasma membrane"/>
    <property type="evidence" value="ECO:0007669"/>
    <property type="project" value="UniProtKB-SubCell"/>
</dbReference>
<feature type="transmembrane region" description="Helical" evidence="11">
    <location>
        <begin position="334"/>
        <end position="352"/>
    </location>
</feature>
<evidence type="ECO:0000256" key="6">
    <source>
        <dbReference type="ARBA" id="ARBA00022840"/>
    </source>
</evidence>
<feature type="transmembrane region" description="Helical" evidence="11">
    <location>
        <begin position="193"/>
        <end position="218"/>
    </location>
</feature>
<dbReference type="InterPro" id="IPR027417">
    <property type="entry name" value="P-loop_NTPase"/>
</dbReference>
<dbReference type="InterPro" id="IPR036640">
    <property type="entry name" value="ABC1_TM_sf"/>
</dbReference>
<dbReference type="PROSITE" id="PS50929">
    <property type="entry name" value="ABC_TM1F"/>
    <property type="match status" value="1"/>
</dbReference>
<dbReference type="GO" id="GO:0043213">
    <property type="term" value="P:bacteriocin transport"/>
    <property type="evidence" value="ECO:0007669"/>
    <property type="project" value="UniProtKB-KW"/>
</dbReference>
<reference evidence="15 16" key="1">
    <citation type="submission" date="2018-09" db="EMBL/GenBank/DDBJ databases">
        <authorList>
            <person name="Zeman M."/>
            <person name="Pardy F."/>
        </authorList>
    </citation>
    <scope>NUCLEOTIDE SEQUENCE [LARGE SCALE GENOMIC DNA]</scope>
    <source>
        <strain evidence="15 16">CCM 8852</strain>
    </source>
</reference>
<dbReference type="FunFam" id="3.40.50.300:FF:000299">
    <property type="entry name" value="ABC transporter ATP-binding protein/permease"/>
    <property type="match status" value="1"/>
</dbReference>
<dbReference type="InterPro" id="IPR003593">
    <property type="entry name" value="AAA+_ATPase"/>
</dbReference>
<evidence type="ECO:0000256" key="3">
    <source>
        <dbReference type="ARBA" id="ARBA00022475"/>
    </source>
</evidence>
<dbReference type="GO" id="GO:0006508">
    <property type="term" value="P:proteolysis"/>
    <property type="evidence" value="ECO:0007669"/>
    <property type="project" value="InterPro"/>
</dbReference>
<dbReference type="SUPFAM" id="SSF90123">
    <property type="entry name" value="ABC transporter transmembrane region"/>
    <property type="match status" value="1"/>
</dbReference>
<feature type="transmembrane region" description="Helical" evidence="11">
    <location>
        <begin position="230"/>
        <end position="248"/>
    </location>
</feature>
<comment type="caution">
    <text evidence="15">The sequence shown here is derived from an EMBL/GenBank/DDBJ whole genome shotgun (WGS) entry which is preliminary data.</text>
</comment>
<evidence type="ECO:0000256" key="9">
    <source>
        <dbReference type="ARBA" id="ARBA00023136"/>
    </source>
</evidence>
<dbReference type="Pfam" id="PF00664">
    <property type="entry name" value="ABC_membrane"/>
    <property type="match status" value="1"/>
</dbReference>
<dbReference type="GO" id="GO:0008233">
    <property type="term" value="F:peptidase activity"/>
    <property type="evidence" value="ECO:0007669"/>
    <property type="project" value="InterPro"/>
</dbReference>
<dbReference type="PROSITE" id="PS50893">
    <property type="entry name" value="ABC_TRANSPORTER_2"/>
    <property type="match status" value="1"/>
</dbReference>
<keyword evidence="7" id="KW-0653">Protein transport</keyword>
<evidence type="ECO:0000256" key="4">
    <source>
        <dbReference type="ARBA" id="ARBA00022692"/>
    </source>
</evidence>
<dbReference type="PROSITE" id="PS50990">
    <property type="entry name" value="PEPTIDASE_C39"/>
    <property type="match status" value="1"/>
</dbReference>
<keyword evidence="10" id="KW-0080">Bacteriocin transport</keyword>
<keyword evidence="9 11" id="KW-0472">Membrane</keyword>
<evidence type="ECO:0000256" key="5">
    <source>
        <dbReference type="ARBA" id="ARBA00022741"/>
    </source>
</evidence>
<gene>
    <name evidence="15" type="ORF">D0T11_17220</name>
</gene>
<feature type="domain" description="Peptidase C39" evidence="14">
    <location>
        <begin position="9"/>
        <end position="149"/>
    </location>
</feature>
<comment type="subcellular location">
    <subcellularLocation>
        <location evidence="1">Cell membrane</location>
        <topology evidence="1">Multi-pass membrane protein</topology>
    </subcellularLocation>
</comment>